<evidence type="ECO:0000313" key="5">
    <source>
        <dbReference type="Proteomes" id="UP000823914"/>
    </source>
</evidence>
<dbReference type="HAMAP" id="MF_00984">
    <property type="entry name" value="SSB"/>
    <property type="match status" value="1"/>
</dbReference>
<dbReference type="InterPro" id="IPR000424">
    <property type="entry name" value="Primosome_PriB/ssb"/>
</dbReference>
<organism evidence="4 5">
    <name type="scientific">Candidatus Treponema excrementipullorum</name>
    <dbReference type="NCBI Taxonomy" id="2838768"/>
    <lineage>
        <taxon>Bacteria</taxon>
        <taxon>Pseudomonadati</taxon>
        <taxon>Spirochaetota</taxon>
        <taxon>Spirochaetia</taxon>
        <taxon>Spirochaetales</taxon>
        <taxon>Treponemataceae</taxon>
        <taxon>Treponema</taxon>
    </lineage>
</organism>
<dbReference type="GO" id="GO:0006260">
    <property type="term" value="P:DNA replication"/>
    <property type="evidence" value="ECO:0007669"/>
    <property type="project" value="InterPro"/>
</dbReference>
<dbReference type="EMBL" id="JAHLFV010000163">
    <property type="protein sequence ID" value="MBU3850272.1"/>
    <property type="molecule type" value="Genomic_DNA"/>
</dbReference>
<dbReference type="PANTHER" id="PTHR10302:SF0">
    <property type="entry name" value="SINGLE-STRANDED DNA-BINDING PROTEIN, MITOCHONDRIAL"/>
    <property type="match status" value="1"/>
</dbReference>
<comment type="caution">
    <text evidence="4">The sequence shown here is derived from an EMBL/GenBank/DDBJ whole genome shotgun (WGS) entry which is preliminary data.</text>
</comment>
<evidence type="ECO:0000313" key="4">
    <source>
        <dbReference type="EMBL" id="MBU3850272.1"/>
    </source>
</evidence>
<dbReference type="InterPro" id="IPR011344">
    <property type="entry name" value="ssDNA-bd"/>
</dbReference>
<dbReference type="PROSITE" id="PS50935">
    <property type="entry name" value="SSB"/>
    <property type="match status" value="1"/>
</dbReference>
<dbReference type="AlphaFoldDB" id="A0A9E2L3U6"/>
<dbReference type="NCBIfam" id="TIGR00621">
    <property type="entry name" value="ssb"/>
    <property type="match status" value="1"/>
</dbReference>
<accession>A0A9E2L3U6</accession>
<evidence type="ECO:0000256" key="3">
    <source>
        <dbReference type="RuleBase" id="RU000524"/>
    </source>
</evidence>
<comment type="caution">
    <text evidence="2">Lacks conserved residue(s) required for the propagation of feature annotation.</text>
</comment>
<reference evidence="4" key="2">
    <citation type="submission" date="2021-04" db="EMBL/GenBank/DDBJ databases">
        <authorList>
            <person name="Gilroy R."/>
        </authorList>
    </citation>
    <scope>NUCLEOTIDE SEQUENCE</scope>
    <source>
        <strain evidence="4">Gambia15-2214</strain>
    </source>
</reference>
<dbReference type="Proteomes" id="UP000823914">
    <property type="component" value="Unassembled WGS sequence"/>
</dbReference>
<dbReference type="CDD" id="cd04496">
    <property type="entry name" value="SSB_OBF"/>
    <property type="match status" value="1"/>
</dbReference>
<evidence type="ECO:0000256" key="2">
    <source>
        <dbReference type="HAMAP-Rule" id="MF_00984"/>
    </source>
</evidence>
<reference evidence="4" key="1">
    <citation type="journal article" date="2021" name="PeerJ">
        <title>Extensive microbial diversity within the chicken gut microbiome revealed by metagenomics and culture.</title>
        <authorList>
            <person name="Gilroy R."/>
            <person name="Ravi A."/>
            <person name="Getino M."/>
            <person name="Pursley I."/>
            <person name="Horton D.L."/>
            <person name="Alikhan N.F."/>
            <person name="Baker D."/>
            <person name="Gharbi K."/>
            <person name="Hall N."/>
            <person name="Watson M."/>
            <person name="Adriaenssens E.M."/>
            <person name="Foster-Nyarko E."/>
            <person name="Jarju S."/>
            <person name="Secka A."/>
            <person name="Antonio M."/>
            <person name="Oren A."/>
            <person name="Chaudhuri R.R."/>
            <person name="La Ragione R."/>
            <person name="Hildebrand F."/>
            <person name="Pallen M.J."/>
        </authorList>
    </citation>
    <scope>NUCLEOTIDE SEQUENCE</scope>
    <source>
        <strain evidence="4">Gambia15-2214</strain>
    </source>
</reference>
<keyword evidence="1 2" id="KW-0238">DNA-binding</keyword>
<comment type="subunit">
    <text evidence="2">Homotetramer.</text>
</comment>
<dbReference type="InterPro" id="IPR012340">
    <property type="entry name" value="NA-bd_OB-fold"/>
</dbReference>
<evidence type="ECO:0000256" key="1">
    <source>
        <dbReference type="ARBA" id="ARBA00023125"/>
    </source>
</evidence>
<name>A0A9E2L3U6_9SPIR</name>
<sequence>MSDLNNVTLMGRLVRDAEVRQTSSGKNCALFSLVVNRTKKENDQYVQTPHFFNLALFGSRSQGLLPYLKKGQLIVVEGHLEQRQWEKDGEKRSGTEIVVEEVHLAGYKKSETDNCAQTSSDGIQPQVSSDIPQAQTFAEDFEVVGNTTADNDSSNFFY</sequence>
<proteinExistence type="inferred from homology"/>
<dbReference type="PANTHER" id="PTHR10302">
    <property type="entry name" value="SINGLE-STRANDED DNA-BINDING PROTEIN"/>
    <property type="match status" value="1"/>
</dbReference>
<dbReference type="SUPFAM" id="SSF50249">
    <property type="entry name" value="Nucleic acid-binding proteins"/>
    <property type="match status" value="1"/>
</dbReference>
<dbReference type="GO" id="GO:0009295">
    <property type="term" value="C:nucleoid"/>
    <property type="evidence" value="ECO:0007669"/>
    <property type="project" value="TreeGrafter"/>
</dbReference>
<dbReference type="GO" id="GO:0003697">
    <property type="term" value="F:single-stranded DNA binding"/>
    <property type="evidence" value="ECO:0007669"/>
    <property type="project" value="UniProtKB-UniRule"/>
</dbReference>
<protein>
    <recommendedName>
        <fullName evidence="2 3">Single-stranded DNA-binding protein</fullName>
        <shortName evidence="2">SSB</shortName>
    </recommendedName>
</protein>
<gene>
    <name evidence="4" type="ORF">IAA16_06875</name>
</gene>
<dbReference type="Pfam" id="PF00436">
    <property type="entry name" value="SSB"/>
    <property type="match status" value="1"/>
</dbReference>
<dbReference type="Gene3D" id="2.40.50.140">
    <property type="entry name" value="Nucleic acid-binding proteins"/>
    <property type="match status" value="1"/>
</dbReference>